<evidence type="ECO:0000313" key="2">
    <source>
        <dbReference type="Proteomes" id="UP000585474"/>
    </source>
</evidence>
<dbReference type="Proteomes" id="UP000585474">
    <property type="component" value="Unassembled WGS sequence"/>
</dbReference>
<protein>
    <submittedName>
        <fullName evidence="1">Uncharacterized protein</fullName>
    </submittedName>
</protein>
<dbReference type="EMBL" id="BJWL01000009">
    <property type="protein sequence ID" value="GFY93808.1"/>
    <property type="molecule type" value="Genomic_DNA"/>
</dbReference>
<accession>A0A7J0F525</accession>
<dbReference type="AlphaFoldDB" id="A0A7J0F525"/>
<sequence length="509" mass="57591">MSGFANKNLKFWLCALQGCVLKRKFGGPIRRNSIETLLNTSTVRAKTTITFELLLFDKLGRVTAPKFERGAIVGSNPEACQGTEVHNNEILPYCSLVRLHPQRQRQFDPLKWIYQTSSKFDQNGVKWVESISPNLHFVKRRDEQNVNRTPIVDQDSLYIEIGDRSEDNQRIIMGEVQAYQIIIGEVCLFRYELEHPLDPNPPWVAPDVGLLLPYLPLGALRGGRIRCEAFFCLTLQLMKLAIKSLLRSSNESMVLEDNFLNHDLAVPFKVVEKALYITSSDWDDNLNLEETLTLITLFVNGGSICLIKASTVAGACANVDGINPGVQAFKVRSLAGVCHRMGPVAQRDAGTRSRREQPIVNIALDLSINLGSNLGSDLHKGTNIIGWDEAASNPFGMEIRPRKARLNREGRATFYRWRRKSRVRRSQRNSQVAKYGRRSHGYKRRIRRMPYGGGTVNVRIWEELESHIDLILRVPSEVAHLALRRGDDVRRSDHLGSLGELITNHGSCW</sequence>
<evidence type="ECO:0000313" key="1">
    <source>
        <dbReference type="EMBL" id="GFY93808.1"/>
    </source>
</evidence>
<name>A0A7J0F525_9ERIC</name>
<organism evidence="1 2">
    <name type="scientific">Actinidia rufa</name>
    <dbReference type="NCBI Taxonomy" id="165716"/>
    <lineage>
        <taxon>Eukaryota</taxon>
        <taxon>Viridiplantae</taxon>
        <taxon>Streptophyta</taxon>
        <taxon>Embryophyta</taxon>
        <taxon>Tracheophyta</taxon>
        <taxon>Spermatophyta</taxon>
        <taxon>Magnoliopsida</taxon>
        <taxon>eudicotyledons</taxon>
        <taxon>Gunneridae</taxon>
        <taxon>Pentapetalae</taxon>
        <taxon>asterids</taxon>
        <taxon>Ericales</taxon>
        <taxon>Actinidiaceae</taxon>
        <taxon>Actinidia</taxon>
    </lineage>
</organism>
<proteinExistence type="predicted"/>
<keyword evidence="2" id="KW-1185">Reference proteome</keyword>
<reference evidence="1 2" key="1">
    <citation type="submission" date="2019-07" db="EMBL/GenBank/DDBJ databases">
        <title>De Novo Assembly of kiwifruit Actinidia rufa.</title>
        <authorList>
            <person name="Sugita-Konishi S."/>
            <person name="Sato K."/>
            <person name="Mori E."/>
            <person name="Abe Y."/>
            <person name="Kisaki G."/>
            <person name="Hamano K."/>
            <person name="Suezawa K."/>
            <person name="Otani M."/>
            <person name="Fukuda T."/>
            <person name="Manabe T."/>
            <person name="Gomi K."/>
            <person name="Tabuchi M."/>
            <person name="Akimitsu K."/>
            <person name="Kataoka I."/>
        </authorList>
    </citation>
    <scope>NUCLEOTIDE SEQUENCE [LARGE SCALE GENOMIC DNA]</scope>
    <source>
        <strain evidence="2">cv. Fuchu</strain>
    </source>
</reference>
<comment type="caution">
    <text evidence="1">The sequence shown here is derived from an EMBL/GenBank/DDBJ whole genome shotgun (WGS) entry which is preliminary data.</text>
</comment>
<gene>
    <name evidence="1" type="ORF">Acr_09g0002540</name>
</gene>